<evidence type="ECO:0008006" key="4">
    <source>
        <dbReference type="Google" id="ProtNLM"/>
    </source>
</evidence>
<proteinExistence type="predicted"/>
<gene>
    <name evidence="2" type="ORF">PPERSA_08453</name>
</gene>
<comment type="caution">
    <text evidence="2">The sequence shown here is derived from an EMBL/GenBank/DDBJ whole genome shotgun (WGS) entry which is preliminary data.</text>
</comment>
<sequence>MMDSKLENTQQYQLQNLLQNIQFTNNAQSLHSYQSLTSTEKCQTSQSNDSQHSNNFDSKQENYKNSNNLTNEILNAESTKYNEKGYNSEKNTGFKISLDQEEVYECTEDKTEFTKGQNDKNIVQQQQKQLQQQQDDLVVFDTMLNNIYDKTITTLGRGGHGNVKFVIDKKTHLFYARKSFNSVCLVYG</sequence>
<evidence type="ECO:0000313" key="2">
    <source>
        <dbReference type="EMBL" id="KRX10050.1"/>
    </source>
</evidence>
<name>A0A0V0R6D3_PSEPJ</name>
<organism evidence="2 3">
    <name type="scientific">Pseudocohnilembus persalinus</name>
    <name type="common">Ciliate</name>
    <dbReference type="NCBI Taxonomy" id="266149"/>
    <lineage>
        <taxon>Eukaryota</taxon>
        <taxon>Sar</taxon>
        <taxon>Alveolata</taxon>
        <taxon>Ciliophora</taxon>
        <taxon>Intramacronucleata</taxon>
        <taxon>Oligohymenophorea</taxon>
        <taxon>Scuticociliatia</taxon>
        <taxon>Philasterida</taxon>
        <taxon>Pseudocohnilembidae</taxon>
        <taxon>Pseudocohnilembus</taxon>
    </lineage>
</organism>
<evidence type="ECO:0000256" key="1">
    <source>
        <dbReference type="SAM" id="MobiDB-lite"/>
    </source>
</evidence>
<protein>
    <recommendedName>
        <fullName evidence="4">Protein kinase-like domain</fullName>
    </recommendedName>
</protein>
<keyword evidence="3" id="KW-1185">Reference proteome</keyword>
<evidence type="ECO:0000313" key="3">
    <source>
        <dbReference type="Proteomes" id="UP000054937"/>
    </source>
</evidence>
<dbReference type="Proteomes" id="UP000054937">
    <property type="component" value="Unassembled WGS sequence"/>
</dbReference>
<feature type="region of interest" description="Disordered" evidence="1">
    <location>
        <begin position="41"/>
        <end position="66"/>
    </location>
</feature>
<dbReference type="AlphaFoldDB" id="A0A0V0R6D3"/>
<dbReference type="InParanoid" id="A0A0V0R6D3"/>
<reference evidence="2 3" key="1">
    <citation type="journal article" date="2015" name="Sci. Rep.">
        <title>Genome of the facultative scuticociliatosis pathogen Pseudocohnilembus persalinus provides insight into its virulence through horizontal gene transfer.</title>
        <authorList>
            <person name="Xiong J."/>
            <person name="Wang G."/>
            <person name="Cheng J."/>
            <person name="Tian M."/>
            <person name="Pan X."/>
            <person name="Warren A."/>
            <person name="Jiang C."/>
            <person name="Yuan D."/>
            <person name="Miao W."/>
        </authorList>
    </citation>
    <scope>NUCLEOTIDE SEQUENCE [LARGE SCALE GENOMIC DNA]</scope>
    <source>
        <strain evidence="2">36N120E</strain>
    </source>
</reference>
<accession>A0A0V0R6D3</accession>
<dbReference type="EMBL" id="LDAU01000040">
    <property type="protein sequence ID" value="KRX10050.1"/>
    <property type="molecule type" value="Genomic_DNA"/>
</dbReference>